<accession>A0A2N3G451</accession>
<proteinExistence type="predicted"/>
<organism evidence="1 2">
    <name type="scientific">Candidatus Anoxymicrobium japonicum</name>
    <dbReference type="NCBI Taxonomy" id="2013648"/>
    <lineage>
        <taxon>Bacteria</taxon>
        <taxon>Bacillati</taxon>
        <taxon>Actinomycetota</taxon>
        <taxon>Candidatus Geothermincolia</taxon>
        <taxon>Candidatus Geothermincolales</taxon>
        <taxon>Candidatus Anoxymicrobiaceae</taxon>
        <taxon>Candidatus Anoxymicrobium</taxon>
    </lineage>
</organism>
<comment type="caution">
    <text evidence="1">The sequence shown here is derived from an EMBL/GenBank/DDBJ whole genome shotgun (WGS) entry which is preliminary data.</text>
</comment>
<dbReference type="Proteomes" id="UP000233654">
    <property type="component" value="Unassembled WGS sequence"/>
</dbReference>
<sequence length="69" mass="7816">MSEDVGLRIRVDDRLRHDFIETCKALDTTAAQVLRAFMRSYVEQHGEKIRQGQLFGAHAPSTGSESLIR</sequence>
<gene>
    <name evidence="1" type="ORF">CVT63_07660</name>
</gene>
<evidence type="ECO:0000313" key="1">
    <source>
        <dbReference type="EMBL" id="PKQ27506.1"/>
    </source>
</evidence>
<reference evidence="1 2" key="1">
    <citation type="journal article" date="2017" name="ISME J.">
        <title>Potential for microbial H2 and metal transformations associated with novel bacteria and archaea in deep terrestrial subsurface sediments.</title>
        <authorList>
            <person name="Hernsdorf A.W."/>
            <person name="Amano Y."/>
            <person name="Miyakawa K."/>
            <person name="Ise K."/>
            <person name="Suzuki Y."/>
            <person name="Anantharaman K."/>
            <person name="Probst A."/>
            <person name="Burstein D."/>
            <person name="Thomas B.C."/>
            <person name="Banfield J.F."/>
        </authorList>
    </citation>
    <scope>NUCLEOTIDE SEQUENCE [LARGE SCALE GENOMIC DNA]</scope>
    <source>
        <strain evidence="1">HGW-Actinobacteria-3</strain>
    </source>
</reference>
<name>A0A2N3G451_9ACTN</name>
<protein>
    <submittedName>
        <fullName evidence="1">Plasmid-related protein</fullName>
    </submittedName>
</protein>
<dbReference type="EMBL" id="PHEX01000087">
    <property type="protein sequence ID" value="PKQ27506.1"/>
    <property type="molecule type" value="Genomic_DNA"/>
</dbReference>
<dbReference type="AlphaFoldDB" id="A0A2N3G451"/>
<evidence type="ECO:0000313" key="2">
    <source>
        <dbReference type="Proteomes" id="UP000233654"/>
    </source>
</evidence>